<evidence type="ECO:0000256" key="1">
    <source>
        <dbReference type="SAM" id="MobiDB-lite"/>
    </source>
</evidence>
<keyword evidence="3" id="KW-1185">Reference proteome</keyword>
<feature type="region of interest" description="Disordered" evidence="1">
    <location>
        <begin position="60"/>
        <end position="85"/>
    </location>
</feature>
<evidence type="ECO:0000313" key="3">
    <source>
        <dbReference type="Proteomes" id="UP000644699"/>
    </source>
</evidence>
<feature type="compositionally biased region" description="Basic and acidic residues" evidence="1">
    <location>
        <begin position="62"/>
        <end position="83"/>
    </location>
</feature>
<organism evidence="2 3">
    <name type="scientific">Aureimonas endophytica</name>
    <dbReference type="NCBI Taxonomy" id="2027858"/>
    <lineage>
        <taxon>Bacteria</taxon>
        <taxon>Pseudomonadati</taxon>
        <taxon>Pseudomonadota</taxon>
        <taxon>Alphaproteobacteria</taxon>
        <taxon>Hyphomicrobiales</taxon>
        <taxon>Aurantimonadaceae</taxon>
        <taxon>Aureimonas</taxon>
    </lineage>
</organism>
<dbReference type="Proteomes" id="UP000644699">
    <property type="component" value="Unassembled WGS sequence"/>
</dbReference>
<reference evidence="2" key="2">
    <citation type="submission" date="2020-09" db="EMBL/GenBank/DDBJ databases">
        <authorList>
            <person name="Sun Q."/>
            <person name="Zhou Y."/>
        </authorList>
    </citation>
    <scope>NUCLEOTIDE SEQUENCE</scope>
    <source>
        <strain evidence="2">CGMCC 1.15367</strain>
    </source>
</reference>
<feature type="region of interest" description="Disordered" evidence="1">
    <location>
        <begin position="1"/>
        <end position="31"/>
    </location>
</feature>
<gene>
    <name evidence="2" type="ORF">GCM10011390_44000</name>
</gene>
<reference evidence="2" key="1">
    <citation type="journal article" date="2014" name="Int. J. Syst. Evol. Microbiol.">
        <title>Complete genome sequence of Corynebacterium casei LMG S-19264T (=DSM 44701T), isolated from a smear-ripened cheese.</title>
        <authorList>
            <consortium name="US DOE Joint Genome Institute (JGI-PGF)"/>
            <person name="Walter F."/>
            <person name="Albersmeier A."/>
            <person name="Kalinowski J."/>
            <person name="Ruckert C."/>
        </authorList>
    </citation>
    <scope>NUCLEOTIDE SEQUENCE</scope>
    <source>
        <strain evidence="2">CGMCC 1.15367</strain>
    </source>
</reference>
<comment type="caution">
    <text evidence="2">The sequence shown here is derived from an EMBL/GenBank/DDBJ whole genome shotgun (WGS) entry which is preliminary data.</text>
</comment>
<dbReference type="AlphaFoldDB" id="A0A917EC18"/>
<dbReference type="EMBL" id="BMIQ01000009">
    <property type="protein sequence ID" value="GGE19945.1"/>
    <property type="molecule type" value="Genomic_DNA"/>
</dbReference>
<evidence type="ECO:0000313" key="2">
    <source>
        <dbReference type="EMBL" id="GGE19945.1"/>
    </source>
</evidence>
<protein>
    <submittedName>
        <fullName evidence="2">Uncharacterized protein</fullName>
    </submittedName>
</protein>
<sequence>MQTAMPNGRCYLHGGRTPKADDWHRPVWPKGHPRAVEKMNAKLRDIERARKKREARLADLSPEERQAHREWQMAHKPGKAVDRKRARGMRKANAAARATLGVDQSYPPSPELVRVTRAIEALEKLRAARSAAIEEFALGAFD</sequence>
<name>A0A917EC18_9HYPH</name>
<proteinExistence type="predicted"/>
<accession>A0A917EC18</accession>